<dbReference type="Pfam" id="PF01987">
    <property type="entry name" value="AIM24"/>
    <property type="match status" value="1"/>
</dbReference>
<gene>
    <name evidence="1" type="ORF">K1X11_020675</name>
</gene>
<proteinExistence type="predicted"/>
<reference evidence="1 2" key="1">
    <citation type="submission" date="2021-08" db="EMBL/GenBank/DDBJ databases">
        <authorList>
            <person name="Zhang D."/>
            <person name="Zhang A."/>
            <person name="Wang L."/>
        </authorList>
    </citation>
    <scope>NUCLEOTIDE SEQUENCE [LARGE SCALE GENOMIC DNA]</scope>
    <source>
        <strain evidence="1 2">WL0086</strain>
    </source>
</reference>
<dbReference type="InterPro" id="IPR002838">
    <property type="entry name" value="AIM24"/>
</dbReference>
<reference evidence="1 2" key="2">
    <citation type="submission" date="2023-12" db="EMBL/GenBank/DDBJ databases">
        <title>Description of an unclassified Opitutus bacterium of Verrucomicrobiota.</title>
        <authorList>
            <person name="Zhang D.-F."/>
        </authorList>
    </citation>
    <scope>NUCLEOTIDE SEQUENCE [LARGE SCALE GENOMIC DNA]</scope>
    <source>
        <strain evidence="1 2">WL0086</strain>
    </source>
</reference>
<dbReference type="PANTHER" id="PTHR38074">
    <property type="entry name" value="ALTERED INHERITANCE OF MITOCHONDRIA PROTEIN 24, MITOCHONDRIAL"/>
    <property type="match status" value="1"/>
</dbReference>
<evidence type="ECO:0000313" key="2">
    <source>
        <dbReference type="Proteomes" id="UP000738431"/>
    </source>
</evidence>
<organism evidence="1 2">
    <name type="scientific">Actomonas aquatica</name>
    <dbReference type="NCBI Taxonomy" id="2866162"/>
    <lineage>
        <taxon>Bacteria</taxon>
        <taxon>Pseudomonadati</taxon>
        <taxon>Verrucomicrobiota</taxon>
        <taxon>Opitutia</taxon>
        <taxon>Opitutales</taxon>
        <taxon>Opitutaceae</taxon>
        <taxon>Actomonas</taxon>
    </lineage>
</organism>
<name>A0ABZ1C6G1_9BACT</name>
<dbReference type="Gene3D" id="3.60.160.10">
    <property type="entry name" value="Mitochondrial biogenesis AIM24"/>
    <property type="match status" value="1"/>
</dbReference>
<dbReference type="InterPro" id="IPR036983">
    <property type="entry name" value="AIM24_sf"/>
</dbReference>
<protein>
    <submittedName>
        <fullName evidence="1">AIM24 family protein</fullName>
    </submittedName>
</protein>
<accession>A0ABZ1C6G1</accession>
<dbReference type="SUPFAM" id="SSF51219">
    <property type="entry name" value="TRAP-like"/>
    <property type="match status" value="1"/>
</dbReference>
<keyword evidence="2" id="KW-1185">Reference proteome</keyword>
<dbReference type="PANTHER" id="PTHR38074:SF1">
    <property type="entry name" value="ALTERED INHERITANCE OF MITOCHONDRIA PROTEIN 24, MITOCHONDRIAL"/>
    <property type="match status" value="1"/>
</dbReference>
<evidence type="ECO:0000313" key="1">
    <source>
        <dbReference type="EMBL" id="WRQ87235.1"/>
    </source>
</evidence>
<dbReference type="Proteomes" id="UP000738431">
    <property type="component" value="Chromosome"/>
</dbReference>
<sequence length="169" mass="18593">MSQTTLAEFVDRTKNRDRGQGLFELESDRFLEVNLNGEIWMKMGAMVAYNGQVKFTRENLLSQGFGNLLKKAVSGEGAKLTKAEGQGAVYLADAGKKITVLKLENEAIVVNGNDVLAFEPQIKCDIKMMKKVAAMLSGGLFNVRLEGTGLVAITTTTTRSPCRWIRDSR</sequence>
<dbReference type="InterPro" id="IPR016031">
    <property type="entry name" value="Trp_RNA-bd_attenuator-like_dom"/>
</dbReference>
<dbReference type="EMBL" id="CP139781">
    <property type="protein sequence ID" value="WRQ87235.1"/>
    <property type="molecule type" value="Genomic_DNA"/>
</dbReference>